<name>A0ABP6X8I4_9ACTN</name>
<organism evidence="2 3">
    <name type="scientific">Streptomyces osmaniensis</name>
    <dbReference type="NCBI Taxonomy" id="593134"/>
    <lineage>
        <taxon>Bacteria</taxon>
        <taxon>Bacillati</taxon>
        <taxon>Actinomycetota</taxon>
        <taxon>Actinomycetes</taxon>
        <taxon>Kitasatosporales</taxon>
        <taxon>Streptomycetaceae</taxon>
        <taxon>Streptomyces</taxon>
    </lineage>
</organism>
<sequence>MDDQAKLTLAAALMGGYVLGRTKKGRLALTVATFLAGRRFGLEPRQLAAEGLRRLGEVPQVAELQEQLRGEVLEAGRKAVTAAAERGMATLADTLSDRTARLRERAEDEAGEVEEEYEDEGAPEGEHEEEEEPEELAGTRAGRRGARQSSRSRKAPTTSAKKKAPAKRAAAKKTAAKKSPGKKTTAKKAASSKRAASQGAGRGR</sequence>
<dbReference type="RefSeq" id="WP_346183618.1">
    <property type="nucleotide sequence ID" value="NZ_BAABCE010000009.1"/>
</dbReference>
<feature type="compositionally biased region" description="Basic residues" evidence="1">
    <location>
        <begin position="141"/>
        <end position="186"/>
    </location>
</feature>
<evidence type="ECO:0000313" key="3">
    <source>
        <dbReference type="Proteomes" id="UP001500707"/>
    </source>
</evidence>
<evidence type="ECO:0000313" key="2">
    <source>
        <dbReference type="EMBL" id="GAA3562074.1"/>
    </source>
</evidence>
<reference evidence="3" key="1">
    <citation type="journal article" date="2019" name="Int. J. Syst. Evol. Microbiol.">
        <title>The Global Catalogue of Microorganisms (GCM) 10K type strain sequencing project: providing services to taxonomists for standard genome sequencing and annotation.</title>
        <authorList>
            <consortium name="The Broad Institute Genomics Platform"/>
            <consortium name="The Broad Institute Genome Sequencing Center for Infectious Disease"/>
            <person name="Wu L."/>
            <person name="Ma J."/>
        </authorList>
    </citation>
    <scope>NUCLEOTIDE SEQUENCE [LARGE SCALE GENOMIC DNA]</scope>
    <source>
        <strain evidence="3">JCM 17656</strain>
    </source>
</reference>
<evidence type="ECO:0008006" key="4">
    <source>
        <dbReference type="Google" id="ProtNLM"/>
    </source>
</evidence>
<proteinExistence type="predicted"/>
<keyword evidence="3" id="KW-1185">Reference proteome</keyword>
<feature type="compositionally biased region" description="Low complexity" evidence="1">
    <location>
        <begin position="187"/>
        <end position="197"/>
    </location>
</feature>
<gene>
    <name evidence="2" type="ORF">GCM10022295_50380</name>
</gene>
<feature type="region of interest" description="Disordered" evidence="1">
    <location>
        <begin position="104"/>
        <end position="204"/>
    </location>
</feature>
<comment type="caution">
    <text evidence="2">The sequence shown here is derived from an EMBL/GenBank/DDBJ whole genome shotgun (WGS) entry which is preliminary data.</text>
</comment>
<evidence type="ECO:0000256" key="1">
    <source>
        <dbReference type="SAM" id="MobiDB-lite"/>
    </source>
</evidence>
<protein>
    <recommendedName>
        <fullName evidence="4">Histone protein</fullName>
    </recommendedName>
</protein>
<feature type="compositionally biased region" description="Acidic residues" evidence="1">
    <location>
        <begin position="109"/>
        <end position="135"/>
    </location>
</feature>
<accession>A0ABP6X8I4</accession>
<dbReference type="Proteomes" id="UP001500707">
    <property type="component" value="Unassembled WGS sequence"/>
</dbReference>
<dbReference type="EMBL" id="BAABCE010000009">
    <property type="protein sequence ID" value="GAA3562074.1"/>
    <property type="molecule type" value="Genomic_DNA"/>
</dbReference>